<dbReference type="InterPro" id="IPR003423">
    <property type="entry name" value="OMP_efflux"/>
</dbReference>
<dbReference type="InterPro" id="IPR028351">
    <property type="entry name" value="CyaE"/>
</dbReference>
<keyword evidence="5" id="KW-0812">Transmembrane</keyword>
<evidence type="ECO:0000256" key="1">
    <source>
        <dbReference type="ARBA" id="ARBA00004442"/>
    </source>
</evidence>
<evidence type="ECO:0000313" key="10">
    <source>
        <dbReference type="Proteomes" id="UP000003195"/>
    </source>
</evidence>
<organism evidence="9 10">
    <name type="scientific">Megasphaera micronuciformis F0359</name>
    <dbReference type="NCBI Taxonomy" id="706434"/>
    <lineage>
        <taxon>Bacteria</taxon>
        <taxon>Bacillati</taxon>
        <taxon>Bacillota</taxon>
        <taxon>Negativicutes</taxon>
        <taxon>Veillonellales</taxon>
        <taxon>Veillonellaceae</taxon>
        <taxon>Megasphaera</taxon>
    </lineage>
</organism>
<keyword evidence="4" id="KW-1134">Transmembrane beta strand</keyword>
<dbReference type="eggNOG" id="COG1538">
    <property type="taxonomic scope" value="Bacteria"/>
</dbReference>
<dbReference type="PANTHER" id="PTHR30026">
    <property type="entry name" value="OUTER MEMBRANE PROTEIN TOLC"/>
    <property type="match status" value="1"/>
</dbReference>
<dbReference type="PANTHER" id="PTHR30026:SF20">
    <property type="entry name" value="OUTER MEMBRANE PROTEIN TOLC"/>
    <property type="match status" value="1"/>
</dbReference>
<dbReference type="GO" id="GO:1990281">
    <property type="term" value="C:efflux pump complex"/>
    <property type="evidence" value="ECO:0007669"/>
    <property type="project" value="TreeGrafter"/>
</dbReference>
<keyword evidence="7" id="KW-0998">Cell outer membrane</keyword>
<keyword evidence="10" id="KW-1185">Reference proteome</keyword>
<keyword evidence="3" id="KW-0813">Transport</keyword>
<dbReference type="AlphaFoldDB" id="E2ZCU2"/>
<protein>
    <submittedName>
        <fullName evidence="9">Type I secretion outer membrane protein, TolC family</fullName>
    </submittedName>
</protein>
<evidence type="ECO:0000256" key="4">
    <source>
        <dbReference type="ARBA" id="ARBA00022452"/>
    </source>
</evidence>
<evidence type="ECO:0000256" key="7">
    <source>
        <dbReference type="ARBA" id="ARBA00023237"/>
    </source>
</evidence>
<dbReference type="Proteomes" id="UP000003195">
    <property type="component" value="Unassembled WGS sequence"/>
</dbReference>
<reference evidence="9 10" key="1">
    <citation type="submission" date="2010-08" db="EMBL/GenBank/DDBJ databases">
        <authorList>
            <person name="Weinstock G."/>
            <person name="Sodergren E."/>
            <person name="Clifton S."/>
            <person name="Fulton L."/>
            <person name="Fulton B."/>
            <person name="Courtney L."/>
            <person name="Fronick C."/>
            <person name="Harrison M."/>
            <person name="Strong C."/>
            <person name="Farmer C."/>
            <person name="Delahaunty K."/>
            <person name="Markovic C."/>
            <person name="Hall O."/>
            <person name="Minx P."/>
            <person name="Tomlinson C."/>
            <person name="Mitreva M."/>
            <person name="Hou S."/>
            <person name="Chen J."/>
            <person name="Wollam A."/>
            <person name="Pepin K.H."/>
            <person name="Johnson M."/>
            <person name="Bhonagiri V."/>
            <person name="Zhang X."/>
            <person name="Suruliraj S."/>
            <person name="Warren W."/>
            <person name="Chinwalla A."/>
            <person name="Mardis E.R."/>
            <person name="Wilson R.K."/>
        </authorList>
    </citation>
    <scope>NUCLEOTIDE SEQUENCE [LARGE SCALE GENOMIC DNA]</scope>
    <source>
        <strain evidence="9 10">F0359</strain>
    </source>
</reference>
<dbReference type="EMBL" id="AECS01000037">
    <property type="protein sequence ID" value="EFQ03863.1"/>
    <property type="molecule type" value="Genomic_DNA"/>
</dbReference>
<comment type="similarity">
    <text evidence="2">Belongs to the outer membrane factor (OMF) (TC 1.B.17) family.</text>
</comment>
<feature type="signal peptide" evidence="8">
    <location>
        <begin position="1"/>
        <end position="38"/>
    </location>
</feature>
<evidence type="ECO:0000256" key="3">
    <source>
        <dbReference type="ARBA" id="ARBA00022448"/>
    </source>
</evidence>
<evidence type="ECO:0000256" key="6">
    <source>
        <dbReference type="ARBA" id="ARBA00023136"/>
    </source>
</evidence>
<dbReference type="PIRSF" id="PIRSF001892">
    <property type="entry name" value="CyaE"/>
    <property type="match status" value="1"/>
</dbReference>
<name>E2ZCU2_9FIRM</name>
<sequence length="521" mass="56380">MSSNTTEYGYGGFAMNKKISKQILVAIMLTSISAAAGAADTTEHLDATDIVKHAASAELSDSRKSDVSPELREKLSQQIHADMAKRAEKAAKKKEADPVIVVGRVPRNEAVQLTLPRTVGMALDYNRDIKMAHYDLKSAEYAINEARAGKMPNVNYSFAATRSSSQTGVAGVSTIGNRFTNGLSVSIPLYTGGKVEGMTEIAKLGKTTAQEEVLRVEQQTKLNAIKGYYALLAYKQLKDVYDTSVTNLEGHVRNVTAQYNVGTVAKLDVLTSDVSLANSKTDAVTAANNVANAEASLDNILGLPINTRLELADHSLPFNEYNMSLEDALDYAMKYRPEVLQAALAVEKADENIGVAQSGYRPTVAVGAGRNWFDTDFPGTKNKGWQLQGTVSLPIWDGGATRAKTKEAKEAFTKARENEQKIREAVQLEVKQAYLAIRSAAQRVQATQTVVNQATESFKIATVRYQAGVGINLDVLDAQLNLDKARTNNIQALYDYNVGIATLEKAMGMDVRTGAVIPTNA</sequence>
<dbReference type="Gene3D" id="1.20.1600.10">
    <property type="entry name" value="Outer membrane efflux proteins (OEP)"/>
    <property type="match status" value="1"/>
</dbReference>
<accession>E2ZCU2</accession>
<feature type="chain" id="PRO_5003166060" evidence="8">
    <location>
        <begin position="39"/>
        <end position="521"/>
    </location>
</feature>
<dbReference type="GO" id="GO:0009279">
    <property type="term" value="C:cell outer membrane"/>
    <property type="evidence" value="ECO:0007669"/>
    <property type="project" value="UniProtKB-SubCell"/>
</dbReference>
<dbReference type="SUPFAM" id="SSF56954">
    <property type="entry name" value="Outer membrane efflux proteins (OEP)"/>
    <property type="match status" value="1"/>
</dbReference>
<evidence type="ECO:0000256" key="8">
    <source>
        <dbReference type="SAM" id="SignalP"/>
    </source>
</evidence>
<evidence type="ECO:0000256" key="2">
    <source>
        <dbReference type="ARBA" id="ARBA00007613"/>
    </source>
</evidence>
<evidence type="ECO:0000313" key="9">
    <source>
        <dbReference type="EMBL" id="EFQ03863.1"/>
    </source>
</evidence>
<evidence type="ECO:0000256" key="5">
    <source>
        <dbReference type="ARBA" id="ARBA00022692"/>
    </source>
</evidence>
<dbReference type="Pfam" id="PF02321">
    <property type="entry name" value="OEP"/>
    <property type="match status" value="2"/>
</dbReference>
<dbReference type="GO" id="GO:0015288">
    <property type="term" value="F:porin activity"/>
    <property type="evidence" value="ECO:0007669"/>
    <property type="project" value="TreeGrafter"/>
</dbReference>
<keyword evidence="6" id="KW-0472">Membrane</keyword>
<dbReference type="HOGENOM" id="CLU_012817_10_6_9"/>
<proteinExistence type="inferred from homology"/>
<dbReference type="GO" id="GO:0015562">
    <property type="term" value="F:efflux transmembrane transporter activity"/>
    <property type="evidence" value="ECO:0007669"/>
    <property type="project" value="InterPro"/>
</dbReference>
<dbReference type="InterPro" id="IPR051906">
    <property type="entry name" value="TolC-like"/>
</dbReference>
<keyword evidence="8" id="KW-0732">Signal</keyword>
<comment type="caution">
    <text evidence="9">The sequence shown here is derived from an EMBL/GenBank/DDBJ whole genome shotgun (WGS) entry which is preliminary data.</text>
</comment>
<dbReference type="STRING" id="706434.HMPREF9429_01046"/>
<comment type="subcellular location">
    <subcellularLocation>
        <location evidence="1">Cell outer membrane</location>
    </subcellularLocation>
</comment>
<gene>
    <name evidence="9" type="ORF">HMPREF9429_01046</name>
</gene>